<reference evidence="2" key="1">
    <citation type="submission" date="2021-03" db="EMBL/GenBank/DDBJ databases">
        <authorList>
            <person name="Tagirdzhanova G."/>
        </authorList>
    </citation>
    <scope>NUCLEOTIDE SEQUENCE</scope>
</reference>
<dbReference type="AlphaFoldDB" id="A0A8H3ER37"/>
<organism evidence="2 3">
    <name type="scientific">Imshaugia aleurites</name>
    <dbReference type="NCBI Taxonomy" id="172621"/>
    <lineage>
        <taxon>Eukaryota</taxon>
        <taxon>Fungi</taxon>
        <taxon>Dikarya</taxon>
        <taxon>Ascomycota</taxon>
        <taxon>Pezizomycotina</taxon>
        <taxon>Lecanoromycetes</taxon>
        <taxon>OSLEUM clade</taxon>
        <taxon>Lecanoromycetidae</taxon>
        <taxon>Lecanorales</taxon>
        <taxon>Lecanorineae</taxon>
        <taxon>Parmeliaceae</taxon>
        <taxon>Imshaugia</taxon>
    </lineage>
</organism>
<feature type="region of interest" description="Disordered" evidence="1">
    <location>
        <begin position="1"/>
        <end position="20"/>
    </location>
</feature>
<gene>
    <name evidence="2" type="ORF">IMSHALPRED_009952</name>
</gene>
<dbReference type="Proteomes" id="UP000664534">
    <property type="component" value="Unassembled WGS sequence"/>
</dbReference>
<keyword evidence="3" id="KW-1185">Reference proteome</keyword>
<name>A0A8H3ER37_9LECA</name>
<dbReference type="EMBL" id="CAJPDT010000008">
    <property type="protein sequence ID" value="CAF9911164.1"/>
    <property type="molecule type" value="Genomic_DNA"/>
</dbReference>
<proteinExistence type="predicted"/>
<comment type="caution">
    <text evidence="2">The sequence shown here is derived from an EMBL/GenBank/DDBJ whole genome shotgun (WGS) entry which is preliminary data.</text>
</comment>
<sequence>MEPMHNSNEPLPRCEGPKLDPFPDPKAAIIFRRLLSDKDSEGDAHVVEATIGSTSYAIKLFKFYDFTTQRASLARHENDLVPDDLLQAHSDPFYNECRAYGRLKEHNLDGKVAVRCYGYLTFPAEIEAHLKRDFQVQDWNRTGKEYKKPVSERRPIQAIVKDLILEDAPLTGKAADKILRDLKKMRSVGVYPLDIRPRNYKAGLLVDMSIARTTPHFLFDIRGPKAVARMKSIDLGMWETMRERGKLNTRLRAVRDKECCAKLRPRKRKKTDSGQ</sequence>
<dbReference type="InterPro" id="IPR025213">
    <property type="entry name" value="Sim4_Fta2"/>
</dbReference>
<protein>
    <submittedName>
        <fullName evidence="2">Uncharacterized protein</fullName>
    </submittedName>
</protein>
<evidence type="ECO:0000256" key="1">
    <source>
        <dbReference type="SAM" id="MobiDB-lite"/>
    </source>
</evidence>
<dbReference type="OrthoDB" id="3432781at2759"/>
<accession>A0A8H3ER37</accession>
<evidence type="ECO:0000313" key="2">
    <source>
        <dbReference type="EMBL" id="CAF9911164.1"/>
    </source>
</evidence>
<evidence type="ECO:0000313" key="3">
    <source>
        <dbReference type="Proteomes" id="UP000664534"/>
    </source>
</evidence>
<dbReference type="Pfam" id="PF13095">
    <property type="entry name" value="FTA2"/>
    <property type="match status" value="1"/>
</dbReference>